<organism evidence="2 3">
    <name type="scientific">Caerostris extrusa</name>
    <name type="common">Bark spider</name>
    <name type="synonym">Caerostris bankana</name>
    <dbReference type="NCBI Taxonomy" id="172846"/>
    <lineage>
        <taxon>Eukaryota</taxon>
        <taxon>Metazoa</taxon>
        <taxon>Ecdysozoa</taxon>
        <taxon>Arthropoda</taxon>
        <taxon>Chelicerata</taxon>
        <taxon>Arachnida</taxon>
        <taxon>Araneae</taxon>
        <taxon>Araneomorphae</taxon>
        <taxon>Entelegynae</taxon>
        <taxon>Araneoidea</taxon>
        <taxon>Araneidae</taxon>
        <taxon>Caerostris</taxon>
    </lineage>
</organism>
<dbReference type="EMBL" id="BPLR01020853">
    <property type="protein sequence ID" value="GIX83266.1"/>
    <property type="molecule type" value="Genomic_DNA"/>
</dbReference>
<dbReference type="AlphaFoldDB" id="A0AAV4NEW2"/>
<evidence type="ECO:0000256" key="1">
    <source>
        <dbReference type="SAM" id="MobiDB-lite"/>
    </source>
</evidence>
<gene>
    <name evidence="2" type="ORF">CEXT_498101</name>
</gene>
<feature type="region of interest" description="Disordered" evidence="1">
    <location>
        <begin position="1"/>
        <end position="24"/>
    </location>
</feature>
<feature type="compositionally biased region" description="Polar residues" evidence="1">
    <location>
        <begin position="13"/>
        <end position="23"/>
    </location>
</feature>
<proteinExistence type="predicted"/>
<sequence length="90" mass="10131">MKMRRRQTKRTEQGNLPGTSYSIRINGKPFSEQIVIQIKQGGGRNLLGGQAWMIFRVAGFSQLRSKGESGMETSHILRQKNALPELSKLT</sequence>
<keyword evidence="3" id="KW-1185">Reference proteome</keyword>
<dbReference type="Proteomes" id="UP001054945">
    <property type="component" value="Unassembled WGS sequence"/>
</dbReference>
<evidence type="ECO:0000313" key="3">
    <source>
        <dbReference type="Proteomes" id="UP001054945"/>
    </source>
</evidence>
<accession>A0AAV4NEW2</accession>
<name>A0AAV4NEW2_CAEEX</name>
<evidence type="ECO:0000313" key="2">
    <source>
        <dbReference type="EMBL" id="GIX83266.1"/>
    </source>
</evidence>
<reference evidence="2 3" key="1">
    <citation type="submission" date="2021-06" db="EMBL/GenBank/DDBJ databases">
        <title>Caerostris extrusa draft genome.</title>
        <authorList>
            <person name="Kono N."/>
            <person name="Arakawa K."/>
        </authorList>
    </citation>
    <scope>NUCLEOTIDE SEQUENCE [LARGE SCALE GENOMIC DNA]</scope>
</reference>
<protein>
    <submittedName>
        <fullName evidence="2">Uncharacterized protein</fullName>
    </submittedName>
</protein>
<comment type="caution">
    <text evidence="2">The sequence shown here is derived from an EMBL/GenBank/DDBJ whole genome shotgun (WGS) entry which is preliminary data.</text>
</comment>